<gene>
    <name evidence="1" type="ordered locus">Dtox_4224</name>
</gene>
<reference evidence="1 2" key="1">
    <citation type="journal article" date="2009" name="Stand. Genomic Sci.">
        <title>Complete genome sequence of Desulfotomaculum acetoxidans type strain (5575).</title>
        <authorList>
            <person name="Spring S."/>
            <person name="Lapidus A."/>
            <person name="Schroder M."/>
            <person name="Gleim D."/>
            <person name="Sims D."/>
            <person name="Meincke L."/>
            <person name="Glavina Del Rio T."/>
            <person name="Tice H."/>
            <person name="Copeland A."/>
            <person name="Cheng J.F."/>
            <person name="Lucas S."/>
            <person name="Chen F."/>
            <person name="Nolan M."/>
            <person name="Bruce D."/>
            <person name="Goodwin L."/>
            <person name="Pitluck S."/>
            <person name="Ivanova N."/>
            <person name="Mavromatis K."/>
            <person name="Mikhailova N."/>
            <person name="Pati A."/>
            <person name="Chen A."/>
            <person name="Palaniappan K."/>
            <person name="Land M."/>
            <person name="Hauser L."/>
            <person name="Chang Y.J."/>
            <person name="Jeffries C.D."/>
            <person name="Chain P."/>
            <person name="Saunders E."/>
            <person name="Brettin T."/>
            <person name="Detter J.C."/>
            <person name="Goker M."/>
            <person name="Bristow J."/>
            <person name="Eisen J.A."/>
            <person name="Markowitz V."/>
            <person name="Hugenholtz P."/>
            <person name="Kyrpides N.C."/>
            <person name="Klenk H.P."/>
            <person name="Han C."/>
        </authorList>
    </citation>
    <scope>NUCLEOTIDE SEQUENCE [LARGE SCALE GENOMIC DNA]</scope>
    <source>
        <strain evidence="2">ATCC 49208 / DSM 771 / VKM B-1644</strain>
    </source>
</reference>
<dbReference type="RefSeq" id="WP_015759561.1">
    <property type="nucleotide sequence ID" value="NC_013216.1"/>
</dbReference>
<protein>
    <submittedName>
        <fullName evidence="1">Uncharacterized protein</fullName>
    </submittedName>
</protein>
<dbReference type="AlphaFoldDB" id="C8VZE6"/>
<keyword evidence="2" id="KW-1185">Reference proteome</keyword>
<dbReference type="EMBL" id="CP001720">
    <property type="protein sequence ID" value="ACV64891.1"/>
    <property type="molecule type" value="Genomic_DNA"/>
</dbReference>
<evidence type="ECO:0000313" key="2">
    <source>
        <dbReference type="Proteomes" id="UP000002217"/>
    </source>
</evidence>
<dbReference type="OrthoDB" id="1855644at2"/>
<name>C8VZE6_DESAS</name>
<proteinExistence type="predicted"/>
<dbReference type="Proteomes" id="UP000002217">
    <property type="component" value="Chromosome"/>
</dbReference>
<dbReference type="STRING" id="485916.Dtox_4224"/>
<sequence>MNKDVLEKRKLMSTIVAKDFADLNGSVMRTVNTVFKSRWFKLSDLLLAFPERQDETIETLNYLEKAGYLEARDIESKVKMEIQYSEFNETEVILTAKGIRLVKYIETDDAVDV</sequence>
<accession>C8VZE6</accession>
<organism evidence="1 2">
    <name type="scientific">Desulfofarcimen acetoxidans (strain ATCC 49208 / DSM 771 / KCTC 5769 / VKM B-1644 / 5575)</name>
    <name type="common">Desulfotomaculum acetoxidans</name>
    <dbReference type="NCBI Taxonomy" id="485916"/>
    <lineage>
        <taxon>Bacteria</taxon>
        <taxon>Bacillati</taxon>
        <taxon>Bacillota</taxon>
        <taxon>Clostridia</taxon>
        <taxon>Eubacteriales</taxon>
        <taxon>Peptococcaceae</taxon>
        <taxon>Desulfofarcimen</taxon>
    </lineage>
</organism>
<dbReference type="HOGENOM" id="CLU_170943_0_0_9"/>
<evidence type="ECO:0000313" key="1">
    <source>
        <dbReference type="EMBL" id="ACV64891.1"/>
    </source>
</evidence>
<dbReference type="KEGG" id="dae:Dtox_4224"/>